<dbReference type="PRINTS" id="PR00081">
    <property type="entry name" value="GDHRDH"/>
</dbReference>
<reference evidence="4" key="3">
    <citation type="submission" date="2025-08" db="UniProtKB">
        <authorList>
            <consortium name="RefSeq"/>
        </authorList>
    </citation>
    <scope>IDENTIFICATION</scope>
    <source>
        <strain evidence="4">NI907</strain>
    </source>
</reference>
<dbReference type="AlphaFoldDB" id="A0A6P8BDU9"/>
<keyword evidence="2" id="KW-0560">Oxidoreductase</keyword>
<gene>
    <name evidence="4" type="ORF">PgNI_03698</name>
</gene>
<dbReference type="PANTHER" id="PTHR43008">
    <property type="entry name" value="BENZIL REDUCTASE"/>
    <property type="match status" value="1"/>
</dbReference>
<dbReference type="InterPro" id="IPR036291">
    <property type="entry name" value="NAD(P)-bd_dom_sf"/>
</dbReference>
<organism evidence="3 4">
    <name type="scientific">Pyricularia grisea</name>
    <name type="common">Crabgrass-specific blast fungus</name>
    <name type="synonym">Magnaporthe grisea</name>
    <dbReference type="NCBI Taxonomy" id="148305"/>
    <lineage>
        <taxon>Eukaryota</taxon>
        <taxon>Fungi</taxon>
        <taxon>Dikarya</taxon>
        <taxon>Ascomycota</taxon>
        <taxon>Pezizomycotina</taxon>
        <taxon>Sordariomycetes</taxon>
        <taxon>Sordariomycetidae</taxon>
        <taxon>Magnaporthales</taxon>
        <taxon>Pyriculariaceae</taxon>
        <taxon>Pyricularia</taxon>
    </lineage>
</organism>
<evidence type="ECO:0000313" key="3">
    <source>
        <dbReference type="Proteomes" id="UP000515153"/>
    </source>
</evidence>
<evidence type="ECO:0000313" key="4">
    <source>
        <dbReference type="RefSeq" id="XP_030985350.1"/>
    </source>
</evidence>
<sequence>MSASQIFKAANTAVITGGASGIGLALTKKCAGAGMKVLAVDWSDEYLAALPKNVGSDQVFTVKADVSKSEDWEAVKQEVESKLGGKINLLALNAGMGTASSWADPEAFRKTMNVNFFGVVNGLAALLPMVKKSGSDGGKAAVVITGSKQGITNPPGNPAYNASKAAVKSLAEQLDFDLRGDAGVSTYLLVPGWTHTSMTSRAGAEKAPGAWHPEQVVDFLLGKMDQGSFYVICPDNDVDEVTDKKRMLWAAGDVVEGRPPLTRWRDEWKDKANDWMSKQNL</sequence>
<dbReference type="GO" id="GO:0016616">
    <property type="term" value="F:oxidoreductase activity, acting on the CH-OH group of donors, NAD or NADP as acceptor"/>
    <property type="evidence" value="ECO:0007669"/>
    <property type="project" value="UniProtKB-ARBA"/>
</dbReference>
<comment type="similarity">
    <text evidence="1">Belongs to the short-chain dehydrogenases/reductases (SDR) family.</text>
</comment>
<dbReference type="InterPro" id="IPR002347">
    <property type="entry name" value="SDR_fam"/>
</dbReference>
<dbReference type="KEGG" id="pgri:PgNI_03698"/>
<dbReference type="GO" id="GO:0050664">
    <property type="term" value="F:oxidoreductase activity, acting on NAD(P)H, oxygen as acceptor"/>
    <property type="evidence" value="ECO:0007669"/>
    <property type="project" value="TreeGrafter"/>
</dbReference>
<name>A0A6P8BDU9_PYRGI</name>
<protein>
    <submittedName>
        <fullName evidence="4">Uncharacterized protein</fullName>
    </submittedName>
</protein>
<evidence type="ECO:0000256" key="2">
    <source>
        <dbReference type="ARBA" id="ARBA00023002"/>
    </source>
</evidence>
<keyword evidence="3" id="KW-1185">Reference proteome</keyword>
<dbReference type="CDD" id="cd05233">
    <property type="entry name" value="SDR_c"/>
    <property type="match status" value="1"/>
</dbReference>
<dbReference type="SUPFAM" id="SSF51735">
    <property type="entry name" value="NAD(P)-binding Rossmann-fold domains"/>
    <property type="match status" value="1"/>
</dbReference>
<dbReference type="OrthoDB" id="5307821at2759"/>
<evidence type="ECO:0000256" key="1">
    <source>
        <dbReference type="ARBA" id="ARBA00006484"/>
    </source>
</evidence>
<dbReference type="Pfam" id="PF00106">
    <property type="entry name" value="adh_short"/>
    <property type="match status" value="1"/>
</dbReference>
<dbReference type="Proteomes" id="UP000515153">
    <property type="component" value="Unplaced"/>
</dbReference>
<dbReference type="Gene3D" id="3.40.50.720">
    <property type="entry name" value="NAD(P)-binding Rossmann-like Domain"/>
    <property type="match status" value="1"/>
</dbReference>
<proteinExistence type="inferred from homology"/>
<dbReference type="GeneID" id="41958660"/>
<dbReference type="PANTHER" id="PTHR43008:SF7">
    <property type="entry name" value="SHORT CHAIN DEHYDROGENASE_REDUCTASE (AFU_ORTHOLOGUE AFUA_2G00830)"/>
    <property type="match status" value="1"/>
</dbReference>
<dbReference type="RefSeq" id="XP_030985350.1">
    <property type="nucleotide sequence ID" value="XM_031123751.1"/>
</dbReference>
<reference evidence="4" key="2">
    <citation type="submission" date="2019-10" db="EMBL/GenBank/DDBJ databases">
        <authorList>
            <consortium name="NCBI Genome Project"/>
        </authorList>
    </citation>
    <scope>NUCLEOTIDE SEQUENCE</scope>
    <source>
        <strain evidence="4">NI907</strain>
    </source>
</reference>
<reference evidence="4" key="1">
    <citation type="journal article" date="2019" name="Mol. Biol. Evol.">
        <title>Blast fungal genomes show frequent chromosomal changes, gene gains and losses, and effector gene turnover.</title>
        <authorList>
            <person name="Gomez Luciano L.B."/>
            <person name="Jason Tsai I."/>
            <person name="Chuma I."/>
            <person name="Tosa Y."/>
            <person name="Chen Y.H."/>
            <person name="Li J.Y."/>
            <person name="Li M.Y."/>
            <person name="Jade Lu M.Y."/>
            <person name="Nakayashiki H."/>
            <person name="Li W.H."/>
        </authorList>
    </citation>
    <scope>NUCLEOTIDE SEQUENCE</scope>
    <source>
        <strain evidence="4">NI907</strain>
    </source>
</reference>
<accession>A0A6P8BDU9</accession>